<dbReference type="EMBL" id="JAEQND010000006">
    <property type="protein sequence ID" value="MBL0425719.1"/>
    <property type="molecule type" value="Genomic_DNA"/>
</dbReference>
<feature type="domain" description="Sulfatase-modifying factor enzyme-like" evidence="1">
    <location>
        <begin position="194"/>
        <end position="319"/>
    </location>
</feature>
<name>A0ABS1JN76_9BURK</name>
<dbReference type="Pfam" id="PF03781">
    <property type="entry name" value="FGE-sulfatase"/>
    <property type="match status" value="1"/>
</dbReference>
<dbReference type="Proteomes" id="UP000622707">
    <property type="component" value="Unassembled WGS sequence"/>
</dbReference>
<dbReference type="InterPro" id="IPR016187">
    <property type="entry name" value="CTDL_fold"/>
</dbReference>
<evidence type="ECO:0000313" key="2">
    <source>
        <dbReference type="EMBL" id="MBL0425719.1"/>
    </source>
</evidence>
<dbReference type="PANTHER" id="PTHR23150">
    <property type="entry name" value="SULFATASE MODIFYING FACTOR 1, 2"/>
    <property type="match status" value="1"/>
</dbReference>
<dbReference type="PANTHER" id="PTHR23150:SF36">
    <property type="entry name" value="HERCYNINE OXYGENASE"/>
    <property type="match status" value="1"/>
</dbReference>
<proteinExistence type="predicted"/>
<gene>
    <name evidence="2" type="ORF">JI746_11425</name>
</gene>
<dbReference type="InterPro" id="IPR005532">
    <property type="entry name" value="SUMF_dom"/>
</dbReference>
<evidence type="ECO:0000259" key="1">
    <source>
        <dbReference type="Pfam" id="PF03781"/>
    </source>
</evidence>
<dbReference type="InterPro" id="IPR051043">
    <property type="entry name" value="Sulfatase_Mod_Factor_Kinase"/>
</dbReference>
<accession>A0ABS1JN76</accession>
<keyword evidence="3" id="KW-1185">Reference proteome</keyword>
<sequence>MRRAGRDRLSLALMDARNHTLQLLAHFEQALGPTMRLRPLPQGAPPLWIAGHAAWLAEYWIGRNPQRNLGPRCPTDGVRLASVEPQADGWFDPALAPRAGRWSLELPGPEATRAYLLDTLETTLELLEHTPDQDEALYFFRMALFHEDLCGEELAVLAQAAGVPLGLALPEGAVTRPPIALPATRWTLGWSDASFTLDVEQGHEVVLVPEFEIDAQPVTWAQYVEFIADGGYDRQELWLPPGWEWLQREAQDEGRRGPRYVEQIGVASGAVLQALFGKATRMGGSQVAMHVSWWEADAYARWAGRRLPTEAEWEIAVLQASRRGLRWGEVREWTAGTLRPWAGFTPAPWSATAELDAPPVFGIARVQRGASFASRARMKHPRARWWALPERDEGFVGFRTCAL</sequence>
<evidence type="ECO:0000313" key="3">
    <source>
        <dbReference type="Proteomes" id="UP000622707"/>
    </source>
</evidence>
<reference evidence="2 3" key="1">
    <citation type="journal article" date="2017" name="Int. J. Syst. Evol. Microbiol.">
        <title>Ramlibacter alkalitolerans sp. nov., alkali-tolerant bacterium isolated from soil of ginseng.</title>
        <authorList>
            <person name="Lee D.H."/>
            <person name="Cha C.J."/>
        </authorList>
    </citation>
    <scope>NUCLEOTIDE SEQUENCE [LARGE SCALE GENOMIC DNA]</scope>
    <source>
        <strain evidence="2 3">KACC 19305</strain>
    </source>
</reference>
<dbReference type="Gene3D" id="3.90.1580.10">
    <property type="entry name" value="paralog of FGE (formylglycine-generating enzyme)"/>
    <property type="match status" value="1"/>
</dbReference>
<dbReference type="InterPro" id="IPR042095">
    <property type="entry name" value="SUMF_sf"/>
</dbReference>
<organism evidence="2 3">
    <name type="scientific">Ramlibacter alkalitolerans</name>
    <dbReference type="NCBI Taxonomy" id="2039631"/>
    <lineage>
        <taxon>Bacteria</taxon>
        <taxon>Pseudomonadati</taxon>
        <taxon>Pseudomonadota</taxon>
        <taxon>Betaproteobacteria</taxon>
        <taxon>Burkholderiales</taxon>
        <taxon>Comamonadaceae</taxon>
        <taxon>Ramlibacter</taxon>
    </lineage>
</organism>
<comment type="caution">
    <text evidence="2">The sequence shown here is derived from an EMBL/GenBank/DDBJ whole genome shotgun (WGS) entry which is preliminary data.</text>
</comment>
<protein>
    <submittedName>
        <fullName evidence="2">SUMF1/EgtB/PvdO family nonheme iron enzyme</fullName>
    </submittedName>
</protein>
<dbReference type="SUPFAM" id="SSF56436">
    <property type="entry name" value="C-type lectin-like"/>
    <property type="match status" value="1"/>
</dbReference>